<organism evidence="2">
    <name type="scientific">Burkholderia stagnalis</name>
    <dbReference type="NCBI Taxonomy" id="1503054"/>
    <lineage>
        <taxon>Bacteria</taxon>
        <taxon>Pseudomonadati</taxon>
        <taxon>Pseudomonadota</taxon>
        <taxon>Betaproteobacteria</taxon>
        <taxon>Burkholderiales</taxon>
        <taxon>Burkholderiaceae</taxon>
        <taxon>Burkholderia</taxon>
        <taxon>Burkholderia cepacia complex</taxon>
    </lineage>
</organism>
<sequence length="92" mass="9410">MIRFRRASLVFAAALAGSGCAFASDAATAPAGVEVAPHEDGALARLLADLRMRATHAQYAADAIHASPALAAACETSSVIDIEPMNAATFRP</sequence>
<dbReference type="Proteomes" id="UP000068603">
    <property type="component" value="Unassembled WGS sequence"/>
</dbReference>
<evidence type="ECO:0008006" key="4">
    <source>
        <dbReference type="Google" id="ProtNLM"/>
    </source>
</evidence>
<name>A0A119U1S5_9BURK</name>
<feature type="signal peptide" evidence="1">
    <location>
        <begin position="1"/>
        <end position="23"/>
    </location>
</feature>
<accession>A0A119U1S5</accession>
<dbReference type="AlphaFoldDB" id="A0A119U1S5"/>
<dbReference type="EMBL" id="LPHB01000095">
    <property type="protein sequence ID" value="KWA52004.1"/>
    <property type="molecule type" value="Genomic_DNA"/>
</dbReference>
<dbReference type="RefSeq" id="WP_060147698.1">
    <property type="nucleotide sequence ID" value="NZ_LPGD01000002.1"/>
</dbReference>
<evidence type="ECO:0000256" key="1">
    <source>
        <dbReference type="SAM" id="SignalP"/>
    </source>
</evidence>
<comment type="caution">
    <text evidence="2">The sequence shown here is derived from an EMBL/GenBank/DDBJ whole genome shotgun (WGS) entry which is preliminary data.</text>
</comment>
<gene>
    <name evidence="2" type="ORF">WT44_32405</name>
</gene>
<protein>
    <recommendedName>
        <fullName evidence="4">DUF4148 domain-containing protein</fullName>
    </recommendedName>
</protein>
<feature type="chain" id="PRO_5007162963" description="DUF4148 domain-containing protein" evidence="1">
    <location>
        <begin position="24"/>
        <end position="92"/>
    </location>
</feature>
<proteinExistence type="predicted"/>
<keyword evidence="1" id="KW-0732">Signal</keyword>
<evidence type="ECO:0000313" key="3">
    <source>
        <dbReference type="Proteomes" id="UP000068603"/>
    </source>
</evidence>
<evidence type="ECO:0000313" key="2">
    <source>
        <dbReference type="EMBL" id="KWA52004.1"/>
    </source>
</evidence>
<dbReference type="PROSITE" id="PS51257">
    <property type="entry name" value="PROKAR_LIPOPROTEIN"/>
    <property type="match status" value="1"/>
</dbReference>
<reference evidence="2 3" key="1">
    <citation type="submission" date="2015-11" db="EMBL/GenBank/DDBJ databases">
        <title>Expanding the genomic diversity of Burkholderia species for the development of highly accurate diagnostics.</title>
        <authorList>
            <person name="Sahl J."/>
            <person name="Keim P."/>
            <person name="Wagner D."/>
        </authorList>
    </citation>
    <scope>NUCLEOTIDE SEQUENCE [LARGE SCALE GENOMIC DNA]</scope>
    <source>
        <strain evidence="2 3">MSMB1960WGS</strain>
    </source>
</reference>